<dbReference type="SUPFAM" id="SSF51182">
    <property type="entry name" value="RmlC-like cupins"/>
    <property type="match status" value="2"/>
</dbReference>
<sequence length="236" mass="25078">MLVNADFTRRAVVAPADHVWVASPQAGVERVMLDRLGGENARATSLVRYAPGSHFPAHAHPGGEEILVLEGTFSEGGQHFPAGWYLRNPPGSGHAPSSAIGALLFVKLRQMAADERDAVRVDTRQASAWRWEAGREICPLFAGVAEQVSLQRLPPHTPLFAAPVAGAEVLVLDGAIDAAGQRWERGTWIRLPPGRHAALAAAEQGTTIYLKTGHLAAATKEEHGCAAQASPSSARD</sequence>
<dbReference type="InterPro" id="IPR014710">
    <property type="entry name" value="RmlC-like_jellyroll"/>
</dbReference>
<protein>
    <submittedName>
        <fullName evidence="3">Anti-ECFsigma factor, ChrR</fullName>
    </submittedName>
    <submittedName>
        <fullName evidence="2">Anti-sigma factor</fullName>
    </submittedName>
</protein>
<dbReference type="RefSeq" id="WP_145873968.1">
    <property type="nucleotide sequence ID" value="NZ_CP046904.1"/>
</dbReference>
<dbReference type="Pfam" id="PF12973">
    <property type="entry name" value="Cupin_7"/>
    <property type="match status" value="2"/>
</dbReference>
<reference evidence="3" key="2">
    <citation type="submission" date="2019-07" db="EMBL/GenBank/DDBJ databases">
        <authorList>
            <person name="Whitman W."/>
            <person name="Huntemann M."/>
            <person name="Clum A."/>
            <person name="Pillay M."/>
            <person name="Palaniappan K."/>
            <person name="Varghese N."/>
            <person name="Mikhailova N."/>
            <person name="Stamatis D."/>
            <person name="Reddy T."/>
            <person name="Daum C."/>
            <person name="Shapiro N."/>
            <person name="Ivanova N."/>
            <person name="Kyrpides N."/>
            <person name="Woyke T."/>
        </authorList>
    </citation>
    <scope>NUCLEOTIDE SEQUENCE</scope>
    <source>
        <strain evidence="3">CGMCC 1.10685</strain>
    </source>
</reference>
<dbReference type="OrthoDB" id="9801227at2"/>
<evidence type="ECO:0000313" key="5">
    <source>
        <dbReference type="Proteomes" id="UP000437862"/>
    </source>
</evidence>
<feature type="domain" description="ChrR-like cupin" evidence="1">
    <location>
        <begin position="129"/>
        <end position="216"/>
    </location>
</feature>
<dbReference type="InterPro" id="IPR025979">
    <property type="entry name" value="ChrR-like_cupin_dom"/>
</dbReference>
<dbReference type="Gene3D" id="2.60.120.10">
    <property type="entry name" value="Jelly Rolls"/>
    <property type="match status" value="1"/>
</dbReference>
<dbReference type="EMBL" id="CP046904">
    <property type="protein sequence ID" value="QGZ38123.1"/>
    <property type="molecule type" value="Genomic_DNA"/>
</dbReference>
<evidence type="ECO:0000313" key="2">
    <source>
        <dbReference type="EMBL" id="QGZ38123.1"/>
    </source>
</evidence>
<keyword evidence="5" id="KW-1185">Reference proteome</keyword>
<evidence type="ECO:0000313" key="4">
    <source>
        <dbReference type="Proteomes" id="UP000315112"/>
    </source>
</evidence>
<accession>A0A562Q0Z1</accession>
<proteinExistence type="predicted"/>
<dbReference type="InterPro" id="IPR011051">
    <property type="entry name" value="RmlC_Cupin_sf"/>
</dbReference>
<dbReference type="EMBL" id="VLKW01000002">
    <property type="protein sequence ID" value="TWI50361.1"/>
    <property type="molecule type" value="Genomic_DNA"/>
</dbReference>
<dbReference type="Proteomes" id="UP000315112">
    <property type="component" value="Unassembled WGS sequence"/>
</dbReference>
<organism evidence="3 4">
    <name type="scientific">Pseudoduganella flava</name>
    <dbReference type="NCBI Taxonomy" id="871742"/>
    <lineage>
        <taxon>Bacteria</taxon>
        <taxon>Pseudomonadati</taxon>
        <taxon>Pseudomonadota</taxon>
        <taxon>Betaproteobacteria</taxon>
        <taxon>Burkholderiales</taxon>
        <taxon>Oxalobacteraceae</taxon>
        <taxon>Telluria group</taxon>
        <taxon>Pseudoduganella</taxon>
    </lineage>
</organism>
<evidence type="ECO:0000259" key="1">
    <source>
        <dbReference type="Pfam" id="PF12973"/>
    </source>
</evidence>
<reference evidence="3 4" key="1">
    <citation type="journal article" date="2015" name="Stand. Genomic Sci.">
        <title>Genomic Encyclopedia of Bacterial and Archaeal Type Strains, Phase III: the genomes of soil and plant-associated and newly described type strains.</title>
        <authorList>
            <person name="Whitman W.B."/>
            <person name="Woyke T."/>
            <person name="Klenk H.P."/>
            <person name="Zhou Y."/>
            <person name="Lilburn T.G."/>
            <person name="Beck B.J."/>
            <person name="De Vos P."/>
            <person name="Vandamme P."/>
            <person name="Eisen J.A."/>
            <person name="Garrity G."/>
            <person name="Hugenholtz P."/>
            <person name="Kyrpides N.C."/>
        </authorList>
    </citation>
    <scope>NUCLEOTIDE SEQUENCE [LARGE SCALE GENOMIC DNA]</scope>
    <source>
        <strain evidence="3 4">CGMCC 1.10685</strain>
    </source>
</reference>
<name>A0A562Q0Z1_9BURK</name>
<dbReference type="Proteomes" id="UP000437862">
    <property type="component" value="Chromosome"/>
</dbReference>
<dbReference type="CDD" id="cd20303">
    <property type="entry name" value="cupin_ChrR_1"/>
    <property type="match status" value="1"/>
</dbReference>
<gene>
    <name evidence="2" type="ORF">GO485_03045</name>
    <name evidence="3" type="ORF">IP92_01590</name>
</gene>
<reference evidence="2 5" key="3">
    <citation type="submission" date="2019-12" db="EMBL/GenBank/DDBJ databases">
        <title>Draft Genome Sequences of Six Type Strains of the Genus Massilia.</title>
        <authorList>
            <person name="Miess H."/>
            <person name="Frediansyah A."/>
            <person name="Goeker M."/>
            <person name="Gross H."/>
        </authorList>
    </citation>
    <scope>NUCLEOTIDE SEQUENCE [LARGE SCALE GENOMIC DNA]</scope>
    <source>
        <strain evidence="2 5">DSM 26639</strain>
    </source>
</reference>
<evidence type="ECO:0000313" key="3">
    <source>
        <dbReference type="EMBL" id="TWI50361.1"/>
    </source>
</evidence>
<feature type="domain" description="ChrR-like cupin" evidence="1">
    <location>
        <begin position="9"/>
        <end position="111"/>
    </location>
</feature>
<dbReference type="AlphaFoldDB" id="A0A562Q0Z1"/>